<feature type="region of interest" description="Disordered" evidence="1">
    <location>
        <begin position="25"/>
        <end position="61"/>
    </location>
</feature>
<accession>A0A9Q4DFT0</accession>
<dbReference type="RefSeq" id="WP_070560194.1">
    <property type="nucleotide sequence ID" value="NZ_CAJHLG010000002.1"/>
</dbReference>
<organism evidence="3 6">
    <name type="scientific">Aerococcus mictus</name>
    <dbReference type="NCBI Taxonomy" id="2976810"/>
    <lineage>
        <taxon>Bacteria</taxon>
        <taxon>Bacillati</taxon>
        <taxon>Bacillota</taxon>
        <taxon>Bacilli</taxon>
        <taxon>Lactobacillales</taxon>
        <taxon>Aerococcaceae</taxon>
        <taxon>Aerococcus</taxon>
    </lineage>
</organism>
<feature type="transmembrane region" description="Helical" evidence="2">
    <location>
        <begin position="95"/>
        <end position="128"/>
    </location>
</feature>
<evidence type="ECO:0000313" key="6">
    <source>
        <dbReference type="Proteomes" id="UP001069047"/>
    </source>
</evidence>
<feature type="compositionally biased region" description="Basic and acidic residues" evidence="1">
    <location>
        <begin position="25"/>
        <end position="43"/>
    </location>
</feature>
<proteinExistence type="predicted"/>
<feature type="compositionally biased region" description="Low complexity" evidence="1">
    <location>
        <begin position="46"/>
        <end position="61"/>
    </location>
</feature>
<dbReference type="Proteomes" id="UP001069047">
    <property type="component" value="Unassembled WGS sequence"/>
</dbReference>
<evidence type="ECO:0000256" key="1">
    <source>
        <dbReference type="SAM" id="MobiDB-lite"/>
    </source>
</evidence>
<sequence length="208" mass="24477">MTDKDYVQPPKKDFTANKEYVQPSKKDKLVDKDYVQPPKKDELFTNSTNNENIYESSNSNEQTLEAQDKGESFLQSIKYHLTPEFREEYNVRRFFGCLMVFFTLFGGSGATLFSLGGLFTLVWTFLAWEFWHYSFWSYNRGFINNFLQNIVYFGSFSSLLGRAILQNFLVLLWVSFIAPISGFLAWRQAVRHDRALTLDNERTRVWKD</sequence>
<protein>
    <submittedName>
        <fullName evidence="3">Uncharacterized protein</fullName>
    </submittedName>
</protein>
<reference evidence="3" key="2">
    <citation type="submission" date="2022-09" db="EMBL/GenBank/DDBJ databases">
        <title>Aerococcus urinae taxonomy study.</title>
        <authorList>
            <person name="Christensen J."/>
            <person name="Senneby E."/>
        </authorList>
    </citation>
    <scope>NUCLEOTIDE SEQUENCE</scope>
    <source>
        <strain evidence="3">LUND-41-B12</strain>
    </source>
</reference>
<name>A0A1E9PCC0_9LACT</name>
<evidence type="ECO:0000313" key="5">
    <source>
        <dbReference type="Proteomes" id="UP000250354"/>
    </source>
</evidence>
<keyword evidence="2" id="KW-0812">Transmembrane</keyword>
<evidence type="ECO:0000313" key="4">
    <source>
        <dbReference type="EMBL" id="WWC55647.1"/>
    </source>
</evidence>
<reference evidence="4" key="3">
    <citation type="submission" date="2024-02" db="EMBL/GenBank/DDBJ databases">
        <authorList>
            <person name="Choi B."/>
        </authorList>
    </citation>
    <scope>NUCLEOTIDE SEQUENCE</scope>
    <source>
        <strain evidence="4">UMB1016</strain>
    </source>
</reference>
<evidence type="ECO:0000313" key="3">
    <source>
        <dbReference type="EMBL" id="MCY3087339.1"/>
    </source>
</evidence>
<dbReference type="AlphaFoldDB" id="A0A1E9PCC0"/>
<feature type="transmembrane region" description="Helical" evidence="2">
    <location>
        <begin position="164"/>
        <end position="186"/>
    </location>
</feature>
<dbReference type="GeneID" id="89334185"/>
<keyword evidence="2" id="KW-0472">Membrane</keyword>
<keyword evidence="2" id="KW-1133">Transmembrane helix</keyword>
<dbReference type="Proteomes" id="UP000250354">
    <property type="component" value="Chromosome"/>
</dbReference>
<accession>A0A1E9PCC0</accession>
<reference evidence="4 5" key="1">
    <citation type="journal article" date="2020" name="J. Bacteriol.">
        <title>Aerococcus urinae Isolated from Women with Lower Urinary Tract Symptoms: In Vitro Aggregation and Genome Analysis.</title>
        <authorList>
            <person name="Hilt E.E."/>
            <person name="Putonti C."/>
            <person name="Thomas-White K."/>
            <person name="Lewis A.L."/>
            <person name="Visick K.L."/>
            <person name="Gilbert N.M."/>
            <person name="Wolfe A.J."/>
        </authorList>
    </citation>
    <scope>NUCLEOTIDE SEQUENCE [LARGE SCALE GENOMIC DNA]</scope>
    <source>
        <strain evidence="4 5">UMB1016</strain>
    </source>
</reference>
<dbReference type="EMBL" id="CP145132">
    <property type="protein sequence ID" value="WWC55647.1"/>
    <property type="molecule type" value="Genomic_DNA"/>
</dbReference>
<evidence type="ECO:0000256" key="2">
    <source>
        <dbReference type="SAM" id="Phobius"/>
    </source>
</evidence>
<keyword evidence="5" id="KW-1185">Reference proteome</keyword>
<dbReference type="EMBL" id="JAOTMY010000002">
    <property type="protein sequence ID" value="MCY3087339.1"/>
    <property type="molecule type" value="Genomic_DNA"/>
</dbReference>
<gene>
    <name evidence="4" type="ORF">DBT44_0005030</name>
    <name evidence="3" type="ORF">ODY61_04295</name>
</gene>